<evidence type="ECO:0000256" key="9">
    <source>
        <dbReference type="ARBA" id="ARBA00022777"/>
    </source>
</evidence>
<dbReference type="RefSeq" id="WP_136864671.1">
    <property type="nucleotide sequence ID" value="NZ_SWCJ01000017.1"/>
</dbReference>
<evidence type="ECO:0000256" key="7">
    <source>
        <dbReference type="ARBA" id="ARBA00022692"/>
    </source>
</evidence>
<keyword evidence="7 15" id="KW-0812">Transmembrane</keyword>
<dbReference type="EMBL" id="SWCJ01000017">
    <property type="protein sequence ID" value="TKB51766.1"/>
    <property type="molecule type" value="Genomic_DNA"/>
</dbReference>
<dbReference type="Pfam" id="PF00672">
    <property type="entry name" value="HAMP"/>
    <property type="match status" value="1"/>
</dbReference>
<keyword evidence="19" id="KW-1185">Reference proteome</keyword>
<dbReference type="PROSITE" id="PS50885">
    <property type="entry name" value="HAMP"/>
    <property type="match status" value="1"/>
</dbReference>
<protein>
    <recommendedName>
        <fullName evidence="3">histidine kinase</fullName>
        <ecNumber evidence="3">2.7.13.3</ecNumber>
    </recommendedName>
</protein>
<feature type="domain" description="HAMP" evidence="17">
    <location>
        <begin position="206"/>
        <end position="261"/>
    </location>
</feature>
<evidence type="ECO:0000256" key="12">
    <source>
        <dbReference type="ARBA" id="ARBA00023012"/>
    </source>
</evidence>
<dbReference type="Pfam" id="PF00512">
    <property type="entry name" value="HisKA"/>
    <property type="match status" value="1"/>
</dbReference>
<keyword evidence="6" id="KW-0808">Transferase</keyword>
<accession>A0A4U1BKL6</accession>
<dbReference type="InterPro" id="IPR036890">
    <property type="entry name" value="HATPase_C_sf"/>
</dbReference>
<evidence type="ECO:0000256" key="5">
    <source>
        <dbReference type="ARBA" id="ARBA00022553"/>
    </source>
</evidence>
<comment type="caution">
    <text evidence="18">The sequence shown here is derived from an EMBL/GenBank/DDBJ whole genome shotgun (WGS) entry which is preliminary data.</text>
</comment>
<dbReference type="SMART" id="SM00387">
    <property type="entry name" value="HATPase_c"/>
    <property type="match status" value="1"/>
</dbReference>
<evidence type="ECO:0000256" key="13">
    <source>
        <dbReference type="ARBA" id="ARBA00023136"/>
    </source>
</evidence>
<sequence length="477" mass="54723">MARLTQALPNRLFIKLLLAFWITSSVIAGGLILLPKLQQMDDVERINKPQLQMLSRTAMRLEQLPVVDVNRFANRLRKELRKHEHQRDPRDREQVPLPRDFDDRFRLYLLTPDGQLMGKRHDRQPHSVRKFLFKVDDFSKPMSVRTREGSIFGPEPLTLAGKPYLLLMEVRQPHRRGWIAFLVENPLWFLGLTALVSGCIFGFVAWHFGRPLNQLRQTADELAQGNLDARVDPKVTKRTDEVGQLAKTFDTMADSVSHLIKDQQRLLSDISHELRTPLTRIQLSLALARRKGQQSQELDRLEQQADQMEKMIHELLQLSRLSTQAQEQQQPMQLDECLQTVIEGAQFEAEQQQKQLFSDIQPQLKLVGNATLLSRAVENLLRNAIRYSDQRIQLKVYRHQQQLLIQVDDDGEGVPESELQQIFKPFKRISEARDRQSGGWGLGLAIVQAAASAHRGHVEASRSQLGGLNVTLTLPLS</sequence>
<comment type="subcellular location">
    <subcellularLocation>
        <location evidence="2">Cell membrane</location>
        <topology evidence="2">Multi-pass membrane protein</topology>
    </subcellularLocation>
</comment>
<keyword evidence="11 15" id="KW-1133">Transmembrane helix</keyword>
<proteinExistence type="predicted"/>
<keyword evidence="12" id="KW-0902">Two-component regulatory system</keyword>
<feature type="domain" description="Histidine kinase" evidence="16">
    <location>
        <begin position="269"/>
        <end position="477"/>
    </location>
</feature>
<dbReference type="InterPro" id="IPR036097">
    <property type="entry name" value="HisK_dim/P_sf"/>
</dbReference>
<dbReference type="SUPFAM" id="SSF158472">
    <property type="entry name" value="HAMP domain-like"/>
    <property type="match status" value="1"/>
</dbReference>
<keyword evidence="4" id="KW-1003">Cell membrane</keyword>
<evidence type="ECO:0000256" key="8">
    <source>
        <dbReference type="ARBA" id="ARBA00022741"/>
    </source>
</evidence>
<dbReference type="Proteomes" id="UP000305675">
    <property type="component" value="Unassembled WGS sequence"/>
</dbReference>
<dbReference type="FunFam" id="3.30.565.10:FF:000011">
    <property type="entry name" value="Sensor histidine kinase CpxA"/>
    <property type="match status" value="1"/>
</dbReference>
<keyword evidence="13 15" id="KW-0472">Membrane</keyword>
<keyword evidence="14" id="KW-0175">Coiled coil</keyword>
<dbReference type="Gene3D" id="1.10.287.130">
    <property type="match status" value="1"/>
</dbReference>
<dbReference type="PANTHER" id="PTHR45528">
    <property type="entry name" value="SENSOR HISTIDINE KINASE CPXA"/>
    <property type="match status" value="1"/>
</dbReference>
<dbReference type="Gene3D" id="3.30.565.10">
    <property type="entry name" value="Histidine kinase-like ATPase, C-terminal domain"/>
    <property type="match status" value="1"/>
</dbReference>
<feature type="transmembrane region" description="Helical" evidence="15">
    <location>
        <begin position="12"/>
        <end position="34"/>
    </location>
</feature>
<dbReference type="GO" id="GO:0000155">
    <property type="term" value="F:phosphorelay sensor kinase activity"/>
    <property type="evidence" value="ECO:0007669"/>
    <property type="project" value="InterPro"/>
</dbReference>
<dbReference type="CDD" id="cd06225">
    <property type="entry name" value="HAMP"/>
    <property type="match status" value="1"/>
</dbReference>
<name>A0A4U1BKL6_9GAMM</name>
<dbReference type="GO" id="GO:0005524">
    <property type="term" value="F:ATP binding"/>
    <property type="evidence" value="ECO:0007669"/>
    <property type="project" value="UniProtKB-KW"/>
</dbReference>
<evidence type="ECO:0000256" key="1">
    <source>
        <dbReference type="ARBA" id="ARBA00000085"/>
    </source>
</evidence>
<keyword evidence="9" id="KW-0418">Kinase</keyword>
<evidence type="ECO:0000259" key="17">
    <source>
        <dbReference type="PROSITE" id="PS50885"/>
    </source>
</evidence>
<dbReference type="Gene3D" id="1.10.8.500">
    <property type="entry name" value="HAMP domain in histidine kinase"/>
    <property type="match status" value="1"/>
</dbReference>
<dbReference type="EC" id="2.7.13.3" evidence="3"/>
<dbReference type="PROSITE" id="PS50109">
    <property type="entry name" value="HIS_KIN"/>
    <property type="match status" value="1"/>
</dbReference>
<dbReference type="InterPro" id="IPR050398">
    <property type="entry name" value="HssS/ArlS-like"/>
</dbReference>
<evidence type="ECO:0000313" key="18">
    <source>
        <dbReference type="EMBL" id="TKB51766.1"/>
    </source>
</evidence>
<evidence type="ECO:0000259" key="16">
    <source>
        <dbReference type="PROSITE" id="PS50109"/>
    </source>
</evidence>
<evidence type="ECO:0000256" key="14">
    <source>
        <dbReference type="SAM" id="Coils"/>
    </source>
</evidence>
<dbReference type="SMART" id="SM00388">
    <property type="entry name" value="HisKA"/>
    <property type="match status" value="1"/>
</dbReference>
<feature type="coiled-coil region" evidence="14">
    <location>
        <begin position="291"/>
        <end position="321"/>
    </location>
</feature>
<organism evidence="18 19">
    <name type="scientific">Ferrimonas aestuarii</name>
    <dbReference type="NCBI Taxonomy" id="2569539"/>
    <lineage>
        <taxon>Bacteria</taxon>
        <taxon>Pseudomonadati</taxon>
        <taxon>Pseudomonadota</taxon>
        <taxon>Gammaproteobacteria</taxon>
        <taxon>Alteromonadales</taxon>
        <taxon>Ferrimonadaceae</taxon>
        <taxon>Ferrimonas</taxon>
    </lineage>
</organism>
<evidence type="ECO:0000256" key="15">
    <source>
        <dbReference type="SAM" id="Phobius"/>
    </source>
</evidence>
<dbReference type="InterPro" id="IPR003661">
    <property type="entry name" value="HisK_dim/P_dom"/>
</dbReference>
<keyword evidence="5" id="KW-0597">Phosphoprotein</keyword>
<dbReference type="PRINTS" id="PR00344">
    <property type="entry name" value="BCTRLSENSOR"/>
</dbReference>
<gene>
    <name evidence="18" type="ORF">FCL42_17215</name>
</gene>
<keyword evidence="10" id="KW-0067">ATP-binding</keyword>
<dbReference type="SUPFAM" id="SSF55874">
    <property type="entry name" value="ATPase domain of HSP90 chaperone/DNA topoisomerase II/histidine kinase"/>
    <property type="match status" value="1"/>
</dbReference>
<dbReference type="GO" id="GO:0005886">
    <property type="term" value="C:plasma membrane"/>
    <property type="evidence" value="ECO:0007669"/>
    <property type="project" value="UniProtKB-SubCell"/>
</dbReference>
<dbReference type="InterPro" id="IPR003594">
    <property type="entry name" value="HATPase_dom"/>
</dbReference>
<dbReference type="SUPFAM" id="SSF47384">
    <property type="entry name" value="Homodimeric domain of signal transducing histidine kinase"/>
    <property type="match status" value="1"/>
</dbReference>
<dbReference type="PANTHER" id="PTHR45528:SF1">
    <property type="entry name" value="SENSOR HISTIDINE KINASE CPXA"/>
    <property type="match status" value="1"/>
</dbReference>
<dbReference type="InterPro" id="IPR005467">
    <property type="entry name" value="His_kinase_dom"/>
</dbReference>
<feature type="transmembrane region" description="Helical" evidence="15">
    <location>
        <begin position="187"/>
        <end position="208"/>
    </location>
</feature>
<reference evidence="18 19" key="1">
    <citation type="submission" date="2019-04" db="EMBL/GenBank/DDBJ databases">
        <authorList>
            <person name="Hwang J.C."/>
        </authorList>
    </citation>
    <scope>NUCLEOTIDE SEQUENCE [LARGE SCALE GENOMIC DNA]</scope>
    <source>
        <strain evidence="18 19">IMCC35002</strain>
    </source>
</reference>
<dbReference type="AlphaFoldDB" id="A0A4U1BKL6"/>
<dbReference type="CDD" id="cd00082">
    <property type="entry name" value="HisKA"/>
    <property type="match status" value="1"/>
</dbReference>
<evidence type="ECO:0000256" key="11">
    <source>
        <dbReference type="ARBA" id="ARBA00022989"/>
    </source>
</evidence>
<dbReference type="SMART" id="SM00304">
    <property type="entry name" value="HAMP"/>
    <property type="match status" value="1"/>
</dbReference>
<evidence type="ECO:0000256" key="3">
    <source>
        <dbReference type="ARBA" id="ARBA00012438"/>
    </source>
</evidence>
<comment type="catalytic activity">
    <reaction evidence="1">
        <text>ATP + protein L-histidine = ADP + protein N-phospho-L-histidine.</text>
        <dbReference type="EC" id="2.7.13.3"/>
    </reaction>
</comment>
<evidence type="ECO:0000256" key="2">
    <source>
        <dbReference type="ARBA" id="ARBA00004651"/>
    </source>
</evidence>
<dbReference type="InterPro" id="IPR003660">
    <property type="entry name" value="HAMP_dom"/>
</dbReference>
<evidence type="ECO:0000256" key="6">
    <source>
        <dbReference type="ARBA" id="ARBA00022679"/>
    </source>
</evidence>
<evidence type="ECO:0000256" key="4">
    <source>
        <dbReference type="ARBA" id="ARBA00022475"/>
    </source>
</evidence>
<evidence type="ECO:0000256" key="10">
    <source>
        <dbReference type="ARBA" id="ARBA00022840"/>
    </source>
</evidence>
<evidence type="ECO:0000313" key="19">
    <source>
        <dbReference type="Proteomes" id="UP000305675"/>
    </source>
</evidence>
<dbReference type="OrthoDB" id="9804645at2"/>
<dbReference type="Pfam" id="PF02518">
    <property type="entry name" value="HATPase_c"/>
    <property type="match status" value="1"/>
</dbReference>
<keyword evidence="8" id="KW-0547">Nucleotide-binding</keyword>
<dbReference type="InterPro" id="IPR004358">
    <property type="entry name" value="Sig_transdc_His_kin-like_C"/>
</dbReference>